<dbReference type="PROSITE" id="PS00518">
    <property type="entry name" value="ZF_RING_1"/>
    <property type="match status" value="1"/>
</dbReference>
<dbReference type="InterPro" id="IPR001841">
    <property type="entry name" value="Znf_RING"/>
</dbReference>
<comment type="similarity">
    <text evidence="5">Belongs to the RBR family. Ariadne subfamily.</text>
</comment>
<dbReference type="EnsemblPlants" id="Kaladp0131s0008.1.v1.1">
    <property type="protein sequence ID" value="Kaladp0131s0008.1.v1.1.CDS.1"/>
    <property type="gene ID" value="Kaladp0131s0008.v1.1"/>
</dbReference>
<organism evidence="17 18">
    <name type="scientific">Kalanchoe fedtschenkoi</name>
    <name type="common">Lavender scallops</name>
    <name type="synonym">South American air plant</name>
    <dbReference type="NCBI Taxonomy" id="63787"/>
    <lineage>
        <taxon>Eukaryota</taxon>
        <taxon>Viridiplantae</taxon>
        <taxon>Streptophyta</taxon>
        <taxon>Embryophyta</taxon>
        <taxon>Tracheophyta</taxon>
        <taxon>Spermatophyta</taxon>
        <taxon>Magnoliopsida</taxon>
        <taxon>eudicotyledons</taxon>
        <taxon>Gunneridae</taxon>
        <taxon>Pentapetalae</taxon>
        <taxon>Saxifragales</taxon>
        <taxon>Crassulaceae</taxon>
        <taxon>Kalanchoe</taxon>
    </lineage>
</organism>
<sequence length="523" mass="59957">MSDRDTSSEDDDYLNSYEDEVEEYDDHLDGYEEEEDQIGVEEDDYRNDATPLPATSLDEDELLDSINEVTQSVSSLLSLPPDACSILLRNFRWDVLKLQDMWFSDEHQARKSAGLLPLTSIDSDGDRCRKNKGSVSVCVECSICFTCYGDSSALDSAACGHLFCKCCWNQYIAIAINDGPGCLALRCPEPKCSVSLDDTLIKASVSADAIAKYTRFLASNFVECSKGIQWCPAPGCQYAIQYTESDRRDVSCRCSYTFCWHCAGEPHRPVDCDTALKWHAKNISDTGNAEWMLANSKPCPACHKSIEKNQGCNHMVCQCGHHFCWICLGPWTEHKDYYSCNRYETKDQKFFNEESERKMAKISWKKYNHFYQRWLNNQMSRQKAIDSLKSFQEKTTHMLSELYGETDANIERSFVCAWKQIVEGRRALKWTYAYGYYLAEEEKDKRTLFEDMQGQAEAALERLHHCVEAELKKYLYLAVGEDGGKERARSQEFSIYKLKVIELTNVTRNFFNNLVGGLENRLV</sequence>
<feature type="domain" description="RING-type" evidence="15">
    <location>
        <begin position="299"/>
        <end position="340"/>
    </location>
</feature>
<evidence type="ECO:0000256" key="3">
    <source>
        <dbReference type="ARBA" id="ARBA00003976"/>
    </source>
</evidence>
<dbReference type="InterPro" id="IPR017907">
    <property type="entry name" value="Znf_RING_CS"/>
</dbReference>
<dbReference type="InterPro" id="IPR044066">
    <property type="entry name" value="TRIAD_supradom"/>
</dbReference>
<protein>
    <recommendedName>
        <fullName evidence="6">RBR-type E3 ubiquitin transferase</fullName>
        <ecNumber evidence="6">2.3.2.31</ecNumber>
    </recommendedName>
</protein>
<dbReference type="InterPro" id="IPR048962">
    <property type="entry name" value="ARIH1-like_UBL"/>
</dbReference>
<evidence type="ECO:0000256" key="14">
    <source>
        <dbReference type="SAM" id="MobiDB-lite"/>
    </source>
</evidence>
<dbReference type="InterPro" id="IPR002867">
    <property type="entry name" value="IBR_dom"/>
</dbReference>
<evidence type="ECO:0000259" key="15">
    <source>
        <dbReference type="PROSITE" id="PS50089"/>
    </source>
</evidence>
<evidence type="ECO:0000256" key="5">
    <source>
        <dbReference type="ARBA" id="ARBA00005884"/>
    </source>
</evidence>
<reference evidence="17" key="1">
    <citation type="submission" date="2021-01" db="UniProtKB">
        <authorList>
            <consortium name="EnsemblPlants"/>
        </authorList>
    </citation>
    <scope>IDENTIFICATION</scope>
</reference>
<keyword evidence="12" id="KW-0862">Zinc</keyword>
<evidence type="ECO:0000256" key="9">
    <source>
        <dbReference type="ARBA" id="ARBA00022737"/>
    </source>
</evidence>
<comment type="function">
    <text evidence="3">Might act as an E3 ubiquitin-protein ligase, or as part of E3 complex, which accepts ubiquitin from specific E2 ubiquitin-conjugating enzymes and then transfers it to substrates.</text>
</comment>
<evidence type="ECO:0000313" key="18">
    <source>
        <dbReference type="Proteomes" id="UP000594263"/>
    </source>
</evidence>
<dbReference type="EC" id="2.3.2.31" evidence="6"/>
<evidence type="ECO:0000256" key="8">
    <source>
        <dbReference type="ARBA" id="ARBA00022723"/>
    </source>
</evidence>
<dbReference type="GO" id="GO:0061630">
    <property type="term" value="F:ubiquitin protein ligase activity"/>
    <property type="evidence" value="ECO:0007669"/>
    <property type="project" value="UniProtKB-EC"/>
</dbReference>
<dbReference type="PANTHER" id="PTHR11685">
    <property type="entry name" value="RBR FAMILY RING FINGER AND IBR DOMAIN-CONTAINING"/>
    <property type="match status" value="1"/>
</dbReference>
<dbReference type="UniPathway" id="UPA00143"/>
<evidence type="ECO:0000256" key="13">
    <source>
        <dbReference type="PROSITE-ProRule" id="PRU00175"/>
    </source>
</evidence>
<keyword evidence="9" id="KW-0677">Repeat</keyword>
<evidence type="ECO:0000256" key="6">
    <source>
        <dbReference type="ARBA" id="ARBA00012251"/>
    </source>
</evidence>
<dbReference type="AlphaFoldDB" id="A0A7N0V8N8"/>
<proteinExistence type="inferred from homology"/>
<dbReference type="FunFam" id="1.20.120.1750:FF:000027">
    <property type="entry name" value="RBR-type E3 ubiquitin transferase"/>
    <property type="match status" value="1"/>
</dbReference>
<evidence type="ECO:0000259" key="16">
    <source>
        <dbReference type="PROSITE" id="PS51873"/>
    </source>
</evidence>
<dbReference type="Gene3D" id="1.20.120.1750">
    <property type="match status" value="1"/>
</dbReference>
<feature type="domain" description="RING-type" evidence="16">
    <location>
        <begin position="137"/>
        <end position="344"/>
    </location>
</feature>
<dbReference type="InterPro" id="IPR031127">
    <property type="entry name" value="E3_UB_ligase_RBR"/>
</dbReference>
<dbReference type="InterPro" id="IPR013083">
    <property type="entry name" value="Znf_RING/FYVE/PHD"/>
</dbReference>
<keyword evidence="11" id="KW-0833">Ubl conjugation pathway</keyword>
<evidence type="ECO:0000256" key="7">
    <source>
        <dbReference type="ARBA" id="ARBA00022679"/>
    </source>
</evidence>
<dbReference type="Pfam" id="PF01485">
    <property type="entry name" value="IBR"/>
    <property type="match status" value="1"/>
</dbReference>
<dbReference type="PROSITE" id="PS51873">
    <property type="entry name" value="TRIAD"/>
    <property type="match status" value="1"/>
</dbReference>
<keyword evidence="10 13" id="KW-0863">Zinc-finger</keyword>
<comment type="catalytic activity">
    <reaction evidence="1">
        <text>[E2 ubiquitin-conjugating enzyme]-S-ubiquitinyl-L-cysteine + [acceptor protein]-L-lysine = [E2 ubiquitin-conjugating enzyme]-L-cysteine + [acceptor protein]-N(6)-ubiquitinyl-L-lysine.</text>
        <dbReference type="EC" id="2.3.2.31"/>
    </reaction>
</comment>
<evidence type="ECO:0000256" key="2">
    <source>
        <dbReference type="ARBA" id="ARBA00001947"/>
    </source>
</evidence>
<accession>A0A7N0V8N8</accession>
<feature type="domain" description="RING-type" evidence="15">
    <location>
        <begin position="141"/>
        <end position="191"/>
    </location>
</feature>
<dbReference type="GO" id="GO:0008270">
    <property type="term" value="F:zinc ion binding"/>
    <property type="evidence" value="ECO:0007669"/>
    <property type="project" value="UniProtKB-KW"/>
</dbReference>
<dbReference type="SUPFAM" id="SSF57850">
    <property type="entry name" value="RING/U-box"/>
    <property type="match status" value="3"/>
</dbReference>
<evidence type="ECO:0000256" key="1">
    <source>
        <dbReference type="ARBA" id="ARBA00001798"/>
    </source>
</evidence>
<comment type="cofactor">
    <cofactor evidence="2">
        <name>Zn(2+)</name>
        <dbReference type="ChEBI" id="CHEBI:29105"/>
    </cofactor>
</comment>
<dbReference type="SMART" id="SM00647">
    <property type="entry name" value="IBR"/>
    <property type="match status" value="2"/>
</dbReference>
<evidence type="ECO:0000256" key="4">
    <source>
        <dbReference type="ARBA" id="ARBA00004906"/>
    </source>
</evidence>
<dbReference type="FunFam" id="3.30.40.10:FF:000019">
    <property type="entry name" value="RBR-type E3 ubiquitin transferase"/>
    <property type="match status" value="1"/>
</dbReference>
<evidence type="ECO:0000313" key="17">
    <source>
        <dbReference type="EnsemblPlants" id="Kaladp0131s0008.1.v1.1.CDS.1"/>
    </source>
</evidence>
<feature type="compositionally biased region" description="Acidic residues" evidence="14">
    <location>
        <begin position="8"/>
        <end position="45"/>
    </location>
</feature>
<keyword evidence="7" id="KW-0808">Transferase</keyword>
<dbReference type="Pfam" id="PF21235">
    <property type="entry name" value="UBA_ARI1"/>
    <property type="match status" value="1"/>
</dbReference>
<dbReference type="Gramene" id="Kaladp0131s0008.1.v1.1">
    <property type="protein sequence ID" value="Kaladp0131s0008.1.v1.1.CDS.1"/>
    <property type="gene ID" value="Kaladp0131s0008.v1.1"/>
</dbReference>
<evidence type="ECO:0000256" key="10">
    <source>
        <dbReference type="ARBA" id="ARBA00022771"/>
    </source>
</evidence>
<dbReference type="PROSITE" id="PS50089">
    <property type="entry name" value="ZF_RING_2"/>
    <property type="match status" value="2"/>
</dbReference>
<feature type="region of interest" description="Disordered" evidence="14">
    <location>
        <begin position="1"/>
        <end position="53"/>
    </location>
</feature>
<evidence type="ECO:0000256" key="12">
    <source>
        <dbReference type="ARBA" id="ARBA00022833"/>
    </source>
</evidence>
<dbReference type="Gene3D" id="3.30.40.10">
    <property type="entry name" value="Zinc/RING finger domain, C3HC4 (zinc finger)"/>
    <property type="match status" value="1"/>
</dbReference>
<dbReference type="GO" id="GO:0016567">
    <property type="term" value="P:protein ubiquitination"/>
    <property type="evidence" value="ECO:0007669"/>
    <property type="project" value="UniProtKB-UniPathway"/>
</dbReference>
<keyword evidence="8" id="KW-0479">Metal-binding</keyword>
<evidence type="ECO:0000256" key="11">
    <source>
        <dbReference type="ARBA" id="ARBA00022786"/>
    </source>
</evidence>
<keyword evidence="18" id="KW-1185">Reference proteome</keyword>
<dbReference type="Proteomes" id="UP000594263">
    <property type="component" value="Unplaced"/>
</dbReference>
<dbReference type="Pfam" id="PF22191">
    <property type="entry name" value="IBR_1"/>
    <property type="match status" value="1"/>
</dbReference>
<comment type="pathway">
    <text evidence="4">Protein modification; protein ubiquitination.</text>
</comment>
<name>A0A7N0V8N8_KALFE</name>